<dbReference type="InterPro" id="IPR051321">
    <property type="entry name" value="PHA/PHB_synthase"/>
</dbReference>
<dbReference type="AlphaFoldDB" id="M4VGY2"/>
<organism evidence="2 3">
    <name type="scientific">Micavibrio aeruginosavorus EPB</name>
    <dbReference type="NCBI Taxonomy" id="349215"/>
    <lineage>
        <taxon>Bacteria</taxon>
        <taxon>Pseudomonadati</taxon>
        <taxon>Bdellovibrionota</taxon>
        <taxon>Bdellovibrionia</taxon>
        <taxon>Bdellovibrionales</taxon>
        <taxon>Pseudobdellovibrionaceae</taxon>
        <taxon>Micavibrio</taxon>
    </lineage>
</organism>
<dbReference type="EMBL" id="CP003538">
    <property type="protein sequence ID" value="AGH97745.1"/>
    <property type="molecule type" value="Genomic_DNA"/>
</dbReference>
<dbReference type="PANTHER" id="PTHR36837:SF4">
    <property type="entry name" value="BLR0908 PROTEIN"/>
    <property type="match status" value="1"/>
</dbReference>
<dbReference type="Pfam" id="PF00561">
    <property type="entry name" value="Abhydrolase_1"/>
    <property type="match status" value="1"/>
</dbReference>
<dbReference type="KEGG" id="man:A11S_924"/>
<protein>
    <submittedName>
        <fullName evidence="2">Polyhydroxyalkanoic acid synthase</fullName>
    </submittedName>
</protein>
<proteinExistence type="predicted"/>
<name>M4VGY2_9BACT</name>
<dbReference type="Gene3D" id="3.40.50.1820">
    <property type="entry name" value="alpha/beta hydrolase"/>
    <property type="match status" value="1"/>
</dbReference>
<dbReference type="Proteomes" id="UP000011932">
    <property type="component" value="Chromosome"/>
</dbReference>
<dbReference type="OrthoDB" id="9767934at2"/>
<dbReference type="STRING" id="349215.A11S_924"/>
<dbReference type="PATRIC" id="fig|349215.9.peg.893"/>
<sequence length="376" mass="40967">MNATQQNSPDGFERRPAALSIYLGAAALMLGPDADDAARQKHGKAMASMLSGIRKYQDHGYRRPSPAIESRWQAGTVRLLFYPSATPNAQPLLIIPSMINGSEILDILPDRSFTRWMAAQGFDVYLLDWGRMVDDPALHTMGGVIDDRVMVAVNYLHDTYGHAPHAIGYCMGGTLLAVAAALYPDKFNKMAFLSAPWDFHAGNPRMTAQVVAGAASALQMIDAGPTLPMDWVQKVFAAVNPQRALTKFASFLEMAADTPQEQMFIAVEDWLNGGHDLPSGVARVCIMDWYGHNRPVNGAWQVGDRTVGLDHLDAGKMMVVAAMRDLLVPPESALSLCKDHPDAAILRPDCGHISLMAGRNAMETVWAPLADWLKTG</sequence>
<reference evidence="2 3" key="1">
    <citation type="journal article" date="2013" name="ISME J.">
        <title>By their genes ye shall know them: genomic signatures of predatory bacteria.</title>
        <authorList>
            <person name="Pasternak Z."/>
            <person name="Pietrokovski S."/>
            <person name="Rotem O."/>
            <person name="Gophna U."/>
            <person name="Lurie-Weinberger M.N."/>
            <person name="Jurkevitch E."/>
        </authorList>
    </citation>
    <scope>NUCLEOTIDE SEQUENCE [LARGE SCALE GENOMIC DNA]</scope>
    <source>
        <strain evidence="2">EPB</strain>
    </source>
</reference>
<feature type="domain" description="AB hydrolase-1" evidence="1">
    <location>
        <begin position="118"/>
        <end position="356"/>
    </location>
</feature>
<dbReference type="InterPro" id="IPR029058">
    <property type="entry name" value="AB_hydrolase_fold"/>
</dbReference>
<dbReference type="HOGENOM" id="CLU_035017_0_1_5"/>
<dbReference type="InterPro" id="IPR000073">
    <property type="entry name" value="AB_hydrolase_1"/>
</dbReference>
<gene>
    <name evidence="2" type="ORF">A11S_924</name>
</gene>
<dbReference type="SUPFAM" id="SSF53474">
    <property type="entry name" value="alpha/beta-Hydrolases"/>
    <property type="match status" value="1"/>
</dbReference>
<evidence type="ECO:0000259" key="1">
    <source>
        <dbReference type="Pfam" id="PF00561"/>
    </source>
</evidence>
<evidence type="ECO:0000313" key="2">
    <source>
        <dbReference type="EMBL" id="AGH97745.1"/>
    </source>
</evidence>
<accession>M4VGY2</accession>
<evidence type="ECO:0000313" key="3">
    <source>
        <dbReference type="Proteomes" id="UP000011932"/>
    </source>
</evidence>
<dbReference type="PANTHER" id="PTHR36837">
    <property type="entry name" value="POLY(3-HYDROXYALKANOATE) POLYMERASE SUBUNIT PHAC"/>
    <property type="match status" value="1"/>
</dbReference>